<comment type="caution">
    <text evidence="2">The sequence shown here is derived from an EMBL/GenBank/DDBJ whole genome shotgun (WGS) entry which is preliminary data.</text>
</comment>
<dbReference type="Proteomes" id="UP000807353">
    <property type="component" value="Unassembled WGS sequence"/>
</dbReference>
<proteinExistence type="predicted"/>
<keyword evidence="4" id="KW-1185">Reference proteome</keyword>
<evidence type="ECO:0000313" key="2">
    <source>
        <dbReference type="EMBL" id="KAF9455673.1"/>
    </source>
</evidence>
<name>A0A9P5XQF8_9AGAR</name>
<accession>A0A9P5XQF8</accession>
<sequence length="68" mass="7894">MLPLFPYLERWTTLPLLLSSMTLPLVLLCRAIFRINSRSMILGSNLHNYTTPEYLALLNDLRICEITL</sequence>
<organism evidence="2 4">
    <name type="scientific">Collybia nuda</name>
    <dbReference type="NCBI Taxonomy" id="64659"/>
    <lineage>
        <taxon>Eukaryota</taxon>
        <taxon>Fungi</taxon>
        <taxon>Dikarya</taxon>
        <taxon>Basidiomycota</taxon>
        <taxon>Agaricomycotina</taxon>
        <taxon>Agaricomycetes</taxon>
        <taxon>Agaricomycetidae</taxon>
        <taxon>Agaricales</taxon>
        <taxon>Tricholomatineae</taxon>
        <taxon>Clitocybaceae</taxon>
        <taxon>Collybia</taxon>
    </lineage>
</organism>
<evidence type="ECO:0000313" key="4">
    <source>
        <dbReference type="Proteomes" id="UP000807353"/>
    </source>
</evidence>
<keyword evidence="1" id="KW-1133">Transmembrane helix</keyword>
<dbReference type="EMBL" id="MU150566">
    <property type="protein sequence ID" value="KAF9455673.1"/>
    <property type="molecule type" value="Genomic_DNA"/>
</dbReference>
<evidence type="ECO:0000256" key="1">
    <source>
        <dbReference type="SAM" id="Phobius"/>
    </source>
</evidence>
<feature type="transmembrane region" description="Helical" evidence="1">
    <location>
        <begin position="12"/>
        <end position="33"/>
    </location>
</feature>
<reference evidence="2" key="1">
    <citation type="submission" date="2020-11" db="EMBL/GenBank/DDBJ databases">
        <authorList>
            <consortium name="DOE Joint Genome Institute"/>
            <person name="Ahrendt S."/>
            <person name="Riley R."/>
            <person name="Andreopoulos W."/>
            <person name="Labutti K."/>
            <person name="Pangilinan J."/>
            <person name="Ruiz-Duenas F.J."/>
            <person name="Barrasa J.M."/>
            <person name="Sanchez-Garcia M."/>
            <person name="Camarero S."/>
            <person name="Miyauchi S."/>
            <person name="Serrano A."/>
            <person name="Linde D."/>
            <person name="Babiker R."/>
            <person name="Drula E."/>
            <person name="Ayuso-Fernandez I."/>
            <person name="Pacheco R."/>
            <person name="Padilla G."/>
            <person name="Ferreira P."/>
            <person name="Barriuso J."/>
            <person name="Kellner H."/>
            <person name="Castanera R."/>
            <person name="Alfaro M."/>
            <person name="Ramirez L."/>
            <person name="Pisabarro A.G."/>
            <person name="Kuo A."/>
            <person name="Tritt A."/>
            <person name="Lipzen A."/>
            <person name="He G."/>
            <person name="Yan M."/>
            <person name="Ng V."/>
            <person name="Cullen D."/>
            <person name="Martin F."/>
            <person name="Rosso M.-N."/>
            <person name="Henrissat B."/>
            <person name="Hibbett D."/>
            <person name="Martinez A.T."/>
            <person name="Grigoriev I.V."/>
        </authorList>
    </citation>
    <scope>NUCLEOTIDE SEQUENCE</scope>
    <source>
        <strain evidence="2">CBS 247.69</strain>
    </source>
</reference>
<dbReference type="AlphaFoldDB" id="A0A9P5XQF8"/>
<evidence type="ECO:0000313" key="3">
    <source>
        <dbReference type="EMBL" id="KAF9455923.1"/>
    </source>
</evidence>
<keyword evidence="1" id="KW-0812">Transmembrane</keyword>
<gene>
    <name evidence="3" type="ORF">BDZ94DRAFT_1276956</name>
    <name evidence="2" type="ORF">BDZ94DRAFT_1277669</name>
</gene>
<protein>
    <submittedName>
        <fullName evidence="2">Uncharacterized protein</fullName>
    </submittedName>
</protein>
<dbReference type="EMBL" id="MU150491">
    <property type="protein sequence ID" value="KAF9455923.1"/>
    <property type="molecule type" value="Genomic_DNA"/>
</dbReference>
<keyword evidence="1" id="KW-0472">Membrane</keyword>